<dbReference type="AlphaFoldDB" id="A0A194RHN7"/>
<dbReference type="Proteomes" id="UP000053240">
    <property type="component" value="Unassembled WGS sequence"/>
</dbReference>
<evidence type="ECO:0000256" key="1">
    <source>
        <dbReference type="SAM" id="MobiDB-lite"/>
    </source>
</evidence>
<protein>
    <submittedName>
        <fullName evidence="2">Uncharacterized protein</fullName>
    </submittedName>
</protein>
<dbReference type="EMBL" id="KQ460205">
    <property type="protein sequence ID" value="KPJ16840.1"/>
    <property type="molecule type" value="Genomic_DNA"/>
</dbReference>
<name>A0A194RHN7_PAPMA</name>
<sequence length="59" mass="6027">MATRPVRGPQARRVGSVRCHGAPSGGEGHADGASEGCAKVKSGVFQPDCQPDRVPDVAL</sequence>
<evidence type="ECO:0000313" key="2">
    <source>
        <dbReference type="EMBL" id="KPJ16840.1"/>
    </source>
</evidence>
<evidence type="ECO:0000313" key="3">
    <source>
        <dbReference type="Proteomes" id="UP000053240"/>
    </source>
</evidence>
<feature type="region of interest" description="Disordered" evidence="1">
    <location>
        <begin position="1"/>
        <end position="34"/>
    </location>
</feature>
<proteinExistence type="predicted"/>
<dbReference type="InParanoid" id="A0A194RHN7"/>
<keyword evidence="3" id="KW-1185">Reference proteome</keyword>
<reference evidence="2 3" key="1">
    <citation type="journal article" date="2015" name="Nat. Commun.">
        <title>Outbred genome sequencing and CRISPR/Cas9 gene editing in butterflies.</title>
        <authorList>
            <person name="Li X."/>
            <person name="Fan D."/>
            <person name="Zhang W."/>
            <person name="Liu G."/>
            <person name="Zhang L."/>
            <person name="Zhao L."/>
            <person name="Fang X."/>
            <person name="Chen L."/>
            <person name="Dong Y."/>
            <person name="Chen Y."/>
            <person name="Ding Y."/>
            <person name="Zhao R."/>
            <person name="Feng M."/>
            <person name="Zhu Y."/>
            <person name="Feng Y."/>
            <person name="Jiang X."/>
            <person name="Zhu D."/>
            <person name="Xiang H."/>
            <person name="Feng X."/>
            <person name="Li S."/>
            <person name="Wang J."/>
            <person name="Zhang G."/>
            <person name="Kronforst M.R."/>
            <person name="Wang W."/>
        </authorList>
    </citation>
    <scope>NUCLEOTIDE SEQUENCE [LARGE SCALE GENOMIC DNA]</scope>
    <source>
        <strain evidence="2">Ya'a_city_454_Pm</strain>
        <tissue evidence="2">Whole body</tissue>
    </source>
</reference>
<organism evidence="2 3">
    <name type="scientific">Papilio machaon</name>
    <name type="common">Old World swallowtail butterfly</name>
    <dbReference type="NCBI Taxonomy" id="76193"/>
    <lineage>
        <taxon>Eukaryota</taxon>
        <taxon>Metazoa</taxon>
        <taxon>Ecdysozoa</taxon>
        <taxon>Arthropoda</taxon>
        <taxon>Hexapoda</taxon>
        <taxon>Insecta</taxon>
        <taxon>Pterygota</taxon>
        <taxon>Neoptera</taxon>
        <taxon>Endopterygota</taxon>
        <taxon>Lepidoptera</taxon>
        <taxon>Glossata</taxon>
        <taxon>Ditrysia</taxon>
        <taxon>Papilionoidea</taxon>
        <taxon>Papilionidae</taxon>
        <taxon>Papilioninae</taxon>
        <taxon>Papilio</taxon>
    </lineage>
</organism>
<gene>
    <name evidence="2" type="ORF">RR48_13696</name>
</gene>
<accession>A0A194RHN7</accession>